<feature type="region of interest" description="Disordered" evidence="10">
    <location>
        <begin position="326"/>
        <end position="367"/>
    </location>
</feature>
<keyword evidence="13" id="KW-1185">Reference proteome</keyword>
<evidence type="ECO:0000256" key="5">
    <source>
        <dbReference type="ARBA" id="ARBA00022741"/>
    </source>
</evidence>
<comment type="caution">
    <text evidence="12">The sequence shown here is derived from an EMBL/GenBank/DDBJ whole genome shotgun (WGS) entry which is preliminary data.</text>
</comment>
<dbReference type="SUPFAM" id="SSF52402">
    <property type="entry name" value="Adenine nucleotide alpha hydrolases-like"/>
    <property type="match status" value="1"/>
</dbReference>
<keyword evidence="8" id="KW-1015">Disulfide bond</keyword>
<organism evidence="12 13">
    <name type="scientific">Homoserinibacter gongjuensis</name>
    <dbReference type="NCBI Taxonomy" id="1162968"/>
    <lineage>
        <taxon>Bacteria</taxon>
        <taxon>Bacillati</taxon>
        <taxon>Actinomycetota</taxon>
        <taxon>Actinomycetes</taxon>
        <taxon>Micrococcales</taxon>
        <taxon>Microbacteriaceae</taxon>
        <taxon>Homoserinibacter</taxon>
    </lineage>
</organism>
<keyword evidence="7" id="KW-0694">RNA-binding</keyword>
<dbReference type="Pfam" id="PF20259">
    <property type="entry name" value="tRNA_Me_trans_M"/>
    <property type="match status" value="1"/>
</dbReference>
<evidence type="ECO:0000256" key="6">
    <source>
        <dbReference type="ARBA" id="ARBA00022840"/>
    </source>
</evidence>
<evidence type="ECO:0000256" key="9">
    <source>
        <dbReference type="ARBA" id="ARBA00051542"/>
    </source>
</evidence>
<evidence type="ECO:0000313" key="12">
    <source>
        <dbReference type="EMBL" id="GMA91906.1"/>
    </source>
</evidence>
<dbReference type="Gene3D" id="2.30.30.280">
    <property type="entry name" value="Adenine nucleotide alpha hydrolases-like domains"/>
    <property type="match status" value="1"/>
</dbReference>
<proteinExistence type="predicted"/>
<evidence type="ECO:0000259" key="11">
    <source>
        <dbReference type="Pfam" id="PF20259"/>
    </source>
</evidence>
<keyword evidence="2" id="KW-0820">tRNA-binding</keyword>
<keyword evidence="6" id="KW-0067">ATP-binding</keyword>
<dbReference type="NCBIfam" id="TIGR00420">
    <property type="entry name" value="trmU"/>
    <property type="match status" value="1"/>
</dbReference>
<dbReference type="InterPro" id="IPR023382">
    <property type="entry name" value="MnmA-like_central_sf"/>
</dbReference>
<dbReference type="PANTHER" id="PTHR11933">
    <property type="entry name" value="TRNA 5-METHYLAMINOMETHYL-2-THIOURIDYLATE -METHYLTRANSFERASE"/>
    <property type="match status" value="1"/>
</dbReference>
<evidence type="ECO:0000313" key="13">
    <source>
        <dbReference type="Proteomes" id="UP001157069"/>
    </source>
</evidence>
<feature type="compositionally biased region" description="Low complexity" evidence="10">
    <location>
        <begin position="330"/>
        <end position="355"/>
    </location>
</feature>
<evidence type="ECO:0000256" key="4">
    <source>
        <dbReference type="ARBA" id="ARBA00022694"/>
    </source>
</evidence>
<evidence type="ECO:0000256" key="8">
    <source>
        <dbReference type="ARBA" id="ARBA00023157"/>
    </source>
</evidence>
<dbReference type="CDD" id="cd01998">
    <property type="entry name" value="MnmA_TRMU-like"/>
    <property type="match status" value="1"/>
</dbReference>
<dbReference type="NCBIfam" id="NF001138">
    <property type="entry name" value="PRK00143.1"/>
    <property type="match status" value="1"/>
</dbReference>
<dbReference type="InterPro" id="IPR004506">
    <property type="entry name" value="MnmA-like"/>
</dbReference>
<evidence type="ECO:0000256" key="2">
    <source>
        <dbReference type="ARBA" id="ARBA00022555"/>
    </source>
</evidence>
<gene>
    <name evidence="12" type="primary">mnmA</name>
    <name evidence="12" type="ORF">GCM10025869_24350</name>
</gene>
<protein>
    <recommendedName>
        <fullName evidence="1">tRNA-uridine 2-sulfurtransferase</fullName>
        <ecNumber evidence="1">2.8.1.13</ecNumber>
    </recommendedName>
</protein>
<dbReference type="InterPro" id="IPR046884">
    <property type="entry name" value="MnmA-like_central"/>
</dbReference>
<dbReference type="Proteomes" id="UP001157069">
    <property type="component" value="Unassembled WGS sequence"/>
</dbReference>
<evidence type="ECO:0000256" key="1">
    <source>
        <dbReference type="ARBA" id="ARBA00011949"/>
    </source>
</evidence>
<name>A0ABQ6JWQ0_9MICO</name>
<dbReference type="InterPro" id="IPR014729">
    <property type="entry name" value="Rossmann-like_a/b/a_fold"/>
</dbReference>
<dbReference type="Gene3D" id="3.40.50.620">
    <property type="entry name" value="HUPs"/>
    <property type="match status" value="1"/>
</dbReference>
<evidence type="ECO:0000256" key="3">
    <source>
        <dbReference type="ARBA" id="ARBA00022679"/>
    </source>
</evidence>
<sequence length="367" mass="38852">MSGGVDSAVAAARAVEAGHEVVGVHLALSRNPGTLRTGSRGCCTIEDAMDARRAAAKLGIPFYVWDFSERFRADVIDDFVAEYAAGRTPNPCMRCNERIKFAALLEKALTLGFDAVVTGHYAEVRQGADGVELHRAAAWAKDQSYVLGVLTAEQLAHAWFPLGATPSKAEVRAEAEARGLSVAAKPDSHDICFIPDGDTRGWLAEKVGAEEGAILDRSGERIGTHPGAAAFTVGQRKGLNIGYPAPDGRPRFVLEVRPKTNEVVVGPREALAIAELAGSRYTWAGAAPADAVVGFACEVQVRAHGDPVPAWARLDGGEFVTRLDEPIEGSLPARPPSSTSARASSASARSTALSRRIWRPPAEDLGP</sequence>
<dbReference type="EC" id="2.8.1.13" evidence="1"/>
<keyword evidence="3" id="KW-0808">Transferase</keyword>
<reference evidence="13" key="1">
    <citation type="journal article" date="2019" name="Int. J. Syst. Evol. Microbiol.">
        <title>The Global Catalogue of Microorganisms (GCM) 10K type strain sequencing project: providing services to taxonomists for standard genome sequencing and annotation.</title>
        <authorList>
            <consortium name="The Broad Institute Genomics Platform"/>
            <consortium name="The Broad Institute Genome Sequencing Center for Infectious Disease"/>
            <person name="Wu L."/>
            <person name="Ma J."/>
        </authorList>
    </citation>
    <scope>NUCLEOTIDE SEQUENCE [LARGE SCALE GENOMIC DNA]</scope>
    <source>
        <strain evidence="13">NBRC 108755</strain>
    </source>
</reference>
<feature type="domain" description="tRNA-specific 2-thiouridylase MnmA-like central" evidence="11">
    <location>
        <begin position="202"/>
        <end position="266"/>
    </location>
</feature>
<accession>A0ABQ6JWQ0</accession>
<keyword evidence="5" id="KW-0547">Nucleotide-binding</keyword>
<dbReference type="Pfam" id="PF03054">
    <property type="entry name" value="tRNA_Me_trans"/>
    <property type="match status" value="1"/>
</dbReference>
<comment type="catalytic activity">
    <reaction evidence="9">
        <text>S-sulfanyl-L-cysteinyl-[protein] + uridine(34) in tRNA + AH2 + ATP = 2-thiouridine(34) in tRNA + L-cysteinyl-[protein] + A + AMP + diphosphate + H(+)</text>
        <dbReference type="Rhea" id="RHEA:47032"/>
        <dbReference type="Rhea" id="RHEA-COMP:10131"/>
        <dbReference type="Rhea" id="RHEA-COMP:11726"/>
        <dbReference type="Rhea" id="RHEA-COMP:11727"/>
        <dbReference type="Rhea" id="RHEA-COMP:11728"/>
        <dbReference type="ChEBI" id="CHEBI:13193"/>
        <dbReference type="ChEBI" id="CHEBI:15378"/>
        <dbReference type="ChEBI" id="CHEBI:17499"/>
        <dbReference type="ChEBI" id="CHEBI:29950"/>
        <dbReference type="ChEBI" id="CHEBI:30616"/>
        <dbReference type="ChEBI" id="CHEBI:33019"/>
        <dbReference type="ChEBI" id="CHEBI:61963"/>
        <dbReference type="ChEBI" id="CHEBI:65315"/>
        <dbReference type="ChEBI" id="CHEBI:87170"/>
        <dbReference type="ChEBI" id="CHEBI:456215"/>
        <dbReference type="EC" id="2.8.1.13"/>
    </reaction>
</comment>
<evidence type="ECO:0000256" key="7">
    <source>
        <dbReference type="ARBA" id="ARBA00022884"/>
    </source>
</evidence>
<dbReference type="PANTHER" id="PTHR11933:SF5">
    <property type="entry name" value="MITOCHONDRIAL TRNA-SPECIFIC 2-THIOURIDYLASE 1"/>
    <property type="match status" value="1"/>
</dbReference>
<evidence type="ECO:0000256" key="10">
    <source>
        <dbReference type="SAM" id="MobiDB-lite"/>
    </source>
</evidence>
<keyword evidence="4" id="KW-0819">tRNA processing</keyword>
<dbReference type="EMBL" id="BSVA01000001">
    <property type="protein sequence ID" value="GMA91906.1"/>
    <property type="molecule type" value="Genomic_DNA"/>
</dbReference>